<evidence type="ECO:0000313" key="2">
    <source>
        <dbReference type="EMBL" id="KAF0525302.1"/>
    </source>
</evidence>
<feature type="transmembrane region" description="Helical" evidence="1">
    <location>
        <begin position="91"/>
        <end position="113"/>
    </location>
</feature>
<proteinExistence type="predicted"/>
<keyword evidence="1" id="KW-1133">Transmembrane helix</keyword>
<protein>
    <submittedName>
        <fullName evidence="2">Uncharacterized protein</fullName>
    </submittedName>
</protein>
<accession>A0A8H4ENR1</accession>
<comment type="caution">
    <text evidence="2">The sequence shown here is derived from an EMBL/GenBank/DDBJ whole genome shotgun (WGS) entry which is preliminary data.</text>
</comment>
<sequence length="155" mass="17510">MVSILKPANCFGCIPLRAGAISITILSLILTIGSTILFSLIIKNKSHHFQNIIYLLYVCLIISILGLLVAIFGLVAIFAKTEYLKFYNICFRIFAIIAILLDIGGIILVALYFKHDVVFWIVAFVVDIIVLTHFALVINSFSDDHRRHHIYDEEN</sequence>
<feature type="transmembrane region" description="Helical" evidence="1">
    <location>
        <begin position="119"/>
        <end position="138"/>
    </location>
</feature>
<keyword evidence="3" id="KW-1185">Reference proteome</keyword>
<organism evidence="2 3">
    <name type="scientific">Gigaspora margarita</name>
    <dbReference type="NCBI Taxonomy" id="4874"/>
    <lineage>
        <taxon>Eukaryota</taxon>
        <taxon>Fungi</taxon>
        <taxon>Fungi incertae sedis</taxon>
        <taxon>Mucoromycota</taxon>
        <taxon>Glomeromycotina</taxon>
        <taxon>Glomeromycetes</taxon>
        <taxon>Diversisporales</taxon>
        <taxon>Gigasporaceae</taxon>
        <taxon>Gigaspora</taxon>
    </lineage>
</organism>
<feature type="transmembrane region" description="Helical" evidence="1">
    <location>
        <begin position="54"/>
        <end position="79"/>
    </location>
</feature>
<keyword evidence="1" id="KW-0472">Membrane</keyword>
<evidence type="ECO:0000313" key="3">
    <source>
        <dbReference type="Proteomes" id="UP000439903"/>
    </source>
</evidence>
<keyword evidence="1" id="KW-0812">Transmembrane</keyword>
<dbReference type="OrthoDB" id="2340358at2759"/>
<name>A0A8H4ENR1_GIGMA</name>
<feature type="transmembrane region" description="Helical" evidence="1">
    <location>
        <begin position="20"/>
        <end position="42"/>
    </location>
</feature>
<dbReference type="EMBL" id="WTPW01000301">
    <property type="protein sequence ID" value="KAF0525302.1"/>
    <property type="molecule type" value="Genomic_DNA"/>
</dbReference>
<dbReference type="Proteomes" id="UP000439903">
    <property type="component" value="Unassembled WGS sequence"/>
</dbReference>
<gene>
    <name evidence="2" type="ORF">F8M41_014638</name>
</gene>
<evidence type="ECO:0000256" key="1">
    <source>
        <dbReference type="SAM" id="Phobius"/>
    </source>
</evidence>
<dbReference type="AlphaFoldDB" id="A0A8H4ENR1"/>
<reference evidence="2 3" key="1">
    <citation type="journal article" date="2019" name="Environ. Microbiol.">
        <title>At the nexus of three kingdoms: the genome of the mycorrhizal fungus Gigaspora margarita provides insights into plant, endobacterial and fungal interactions.</title>
        <authorList>
            <person name="Venice F."/>
            <person name="Ghignone S."/>
            <person name="Salvioli di Fossalunga A."/>
            <person name="Amselem J."/>
            <person name="Novero M."/>
            <person name="Xianan X."/>
            <person name="Sedzielewska Toro K."/>
            <person name="Morin E."/>
            <person name="Lipzen A."/>
            <person name="Grigoriev I.V."/>
            <person name="Henrissat B."/>
            <person name="Martin F.M."/>
            <person name="Bonfante P."/>
        </authorList>
    </citation>
    <scope>NUCLEOTIDE SEQUENCE [LARGE SCALE GENOMIC DNA]</scope>
    <source>
        <strain evidence="2 3">BEG34</strain>
    </source>
</reference>